<dbReference type="OrthoDB" id="7005926at2"/>
<evidence type="ECO:0000259" key="4">
    <source>
        <dbReference type="PROSITE" id="PS50949"/>
    </source>
</evidence>
<dbReference type="PROSITE" id="PS50949">
    <property type="entry name" value="HTH_GNTR"/>
    <property type="match status" value="1"/>
</dbReference>
<organism evidence="5 6">
    <name type="scientific">Rhizobium subbaraonis</name>
    <dbReference type="NCBI Taxonomy" id="908946"/>
    <lineage>
        <taxon>Bacteria</taxon>
        <taxon>Pseudomonadati</taxon>
        <taxon>Pseudomonadota</taxon>
        <taxon>Alphaproteobacteria</taxon>
        <taxon>Hyphomicrobiales</taxon>
        <taxon>Rhizobiaceae</taxon>
        <taxon>Rhizobium/Agrobacterium group</taxon>
        <taxon>Rhizobium</taxon>
    </lineage>
</organism>
<dbReference type="Pfam" id="PF07729">
    <property type="entry name" value="FCD"/>
    <property type="match status" value="1"/>
</dbReference>
<dbReference type="CDD" id="cd07377">
    <property type="entry name" value="WHTH_GntR"/>
    <property type="match status" value="1"/>
</dbReference>
<dbReference type="EMBL" id="OBQD01000002">
    <property type="protein sequence ID" value="SOC35719.1"/>
    <property type="molecule type" value="Genomic_DNA"/>
</dbReference>
<dbReference type="GO" id="GO:0003700">
    <property type="term" value="F:DNA-binding transcription factor activity"/>
    <property type="evidence" value="ECO:0007669"/>
    <property type="project" value="InterPro"/>
</dbReference>
<keyword evidence="3" id="KW-0804">Transcription</keyword>
<evidence type="ECO:0000313" key="5">
    <source>
        <dbReference type="EMBL" id="SOC35719.1"/>
    </source>
</evidence>
<protein>
    <submittedName>
        <fullName evidence="5">DNA-binding GntR family transcriptional regulator</fullName>
    </submittedName>
</protein>
<gene>
    <name evidence="5" type="ORF">SAMN05892877_10255</name>
</gene>
<dbReference type="InterPro" id="IPR011711">
    <property type="entry name" value="GntR_C"/>
</dbReference>
<dbReference type="Proteomes" id="UP000219167">
    <property type="component" value="Unassembled WGS sequence"/>
</dbReference>
<dbReference type="Gene3D" id="1.10.10.10">
    <property type="entry name" value="Winged helix-like DNA-binding domain superfamily/Winged helix DNA-binding domain"/>
    <property type="match status" value="2"/>
</dbReference>
<dbReference type="AlphaFoldDB" id="A0A285U1L2"/>
<evidence type="ECO:0000313" key="6">
    <source>
        <dbReference type="Proteomes" id="UP000219167"/>
    </source>
</evidence>
<keyword evidence="2 5" id="KW-0238">DNA-binding</keyword>
<keyword evidence="6" id="KW-1185">Reference proteome</keyword>
<dbReference type="InterPro" id="IPR000524">
    <property type="entry name" value="Tscrpt_reg_HTH_GntR"/>
</dbReference>
<evidence type="ECO:0000256" key="3">
    <source>
        <dbReference type="ARBA" id="ARBA00023163"/>
    </source>
</evidence>
<dbReference type="SMART" id="SM00345">
    <property type="entry name" value="HTH_GNTR"/>
    <property type="match status" value="2"/>
</dbReference>
<dbReference type="Pfam" id="PF00392">
    <property type="entry name" value="GntR"/>
    <property type="match status" value="1"/>
</dbReference>
<proteinExistence type="predicted"/>
<dbReference type="InterPro" id="IPR036390">
    <property type="entry name" value="WH_DNA-bd_sf"/>
</dbReference>
<dbReference type="InterPro" id="IPR036388">
    <property type="entry name" value="WH-like_DNA-bd_sf"/>
</dbReference>
<dbReference type="SUPFAM" id="SSF46785">
    <property type="entry name" value="Winged helix' DNA-binding domain"/>
    <property type="match status" value="2"/>
</dbReference>
<dbReference type="InterPro" id="IPR008920">
    <property type="entry name" value="TF_FadR/GntR_C"/>
</dbReference>
<dbReference type="PANTHER" id="PTHR43537">
    <property type="entry name" value="TRANSCRIPTIONAL REGULATOR, GNTR FAMILY"/>
    <property type="match status" value="1"/>
</dbReference>
<keyword evidence="1" id="KW-0805">Transcription regulation</keyword>
<dbReference type="PRINTS" id="PR00035">
    <property type="entry name" value="HTHGNTR"/>
</dbReference>
<accession>A0A285U1L2</accession>
<dbReference type="SUPFAM" id="SSF48008">
    <property type="entry name" value="GntR ligand-binding domain-like"/>
    <property type="match status" value="1"/>
</dbReference>
<dbReference type="SMART" id="SM00895">
    <property type="entry name" value="FCD"/>
    <property type="match status" value="1"/>
</dbReference>
<feature type="domain" description="HTH gntR-type" evidence="4">
    <location>
        <begin position="14"/>
        <end position="81"/>
    </location>
</feature>
<sequence>MAETATLEQTSGLSNLQAEVARKVLGLINQGRWAVKERISETALARELGVSRTPVRQALQIFLAEGLIEHSPTRGFQLARDPGDMPMADVIGESETDTLYNRFMEARASGKIGEEVSETELLEQFSTTRGAVRRTLMRMAKEGLVNRRAGHGWQFAECLVSKEAVDESYEFRLIIECNALLVPRYTPKKDQLHALIREQEAMLTRPIQEISRIEWFSINAKFHETIVAWANNRFLTESLERQNSLRRMTELSDFSHLSEPRLRESAREHLMILRAIEAKDYTFASALVRRHLTGAGATSFDS</sequence>
<dbReference type="GO" id="GO:0003677">
    <property type="term" value="F:DNA binding"/>
    <property type="evidence" value="ECO:0007669"/>
    <property type="project" value="UniProtKB-KW"/>
</dbReference>
<dbReference type="Gene3D" id="1.20.120.530">
    <property type="entry name" value="GntR ligand-binding domain-like"/>
    <property type="match status" value="1"/>
</dbReference>
<dbReference type="PANTHER" id="PTHR43537:SF51">
    <property type="entry name" value="HTH-TYPE TRANSCRIPTIONAL REGULATOR LGOR-RELATED"/>
    <property type="match status" value="1"/>
</dbReference>
<dbReference type="RefSeq" id="WP_097136178.1">
    <property type="nucleotide sequence ID" value="NZ_OBQD01000002.1"/>
</dbReference>
<evidence type="ECO:0000256" key="1">
    <source>
        <dbReference type="ARBA" id="ARBA00023015"/>
    </source>
</evidence>
<evidence type="ECO:0000256" key="2">
    <source>
        <dbReference type="ARBA" id="ARBA00023125"/>
    </source>
</evidence>
<reference evidence="5 6" key="1">
    <citation type="submission" date="2017-08" db="EMBL/GenBank/DDBJ databases">
        <authorList>
            <person name="de Groot N.N."/>
        </authorList>
    </citation>
    <scope>NUCLEOTIDE SEQUENCE [LARGE SCALE GENOMIC DNA]</scope>
    <source>
        <strain evidence="5 6">JC85</strain>
    </source>
</reference>
<name>A0A285U1L2_9HYPH</name>